<dbReference type="STRING" id="31234.E3MW90"/>
<evidence type="ECO:0000256" key="3">
    <source>
        <dbReference type="PROSITE-ProRule" id="PRU00175"/>
    </source>
</evidence>
<dbReference type="OrthoDB" id="5875010at2759"/>
<keyword evidence="1 3" id="KW-0863">Zinc-finger</keyword>
<dbReference type="AlphaFoldDB" id="E3MW90"/>
<dbReference type="PROSITE" id="PS50089">
    <property type="entry name" value="ZF_RING_2"/>
    <property type="match status" value="1"/>
</dbReference>
<feature type="compositionally biased region" description="Acidic residues" evidence="4">
    <location>
        <begin position="255"/>
        <end position="270"/>
    </location>
</feature>
<keyword evidence="1 3" id="KW-0479">Metal-binding</keyword>
<evidence type="ECO:0000259" key="6">
    <source>
        <dbReference type="PROSITE" id="PS50089"/>
    </source>
</evidence>
<reference evidence="7" key="1">
    <citation type="submission" date="2007-07" db="EMBL/GenBank/DDBJ databases">
        <title>PCAP assembly of the Caenorhabditis remanei genome.</title>
        <authorList>
            <consortium name="The Caenorhabditis remanei Sequencing Consortium"/>
            <person name="Wilson R.K."/>
        </authorList>
    </citation>
    <scope>NUCLEOTIDE SEQUENCE [LARGE SCALE GENOMIC DNA]</scope>
    <source>
        <strain evidence="7">PB4641</strain>
    </source>
</reference>
<dbReference type="GO" id="GO:0008270">
    <property type="term" value="F:zinc ion binding"/>
    <property type="evidence" value="ECO:0007669"/>
    <property type="project" value="UniProtKB-KW"/>
</dbReference>
<sequence length="351" mass="39919">MITLPVAVTLCWACFIAALLFTIYGFYIGQVGNVLIPIGFCFLFFFVCLCIFISLSYNLNKWQRKKQIGQFVRRRNCMMIGFAAVFLISMVGKVVSFYLRNITDTNPLVLVLLILAVYYGFTVVFDITYYNDCSRCDADFWAIISIIASLHGFLLYYTVIKALELEGYVRFVTIMWQVVFSVFAATSSIDIYIYAKGNIGVHEEMKNKRKEEVPLEEVKVVSEPKAEDTVRKPLELTEPTEPRAPAVVTLIPEGSDSEDSDSAEEDSAEEDTIPYCDTCYDDYSDSRIPRILTKCENTICEECAKGLLRGNAIRCLYCKKITLVNGPANLLPKNFALMDIVERETKKYYVE</sequence>
<gene>
    <name evidence="7" type="ORF">CRE_29068</name>
</gene>
<evidence type="ECO:0000313" key="7">
    <source>
        <dbReference type="EMBL" id="EFP10516.1"/>
    </source>
</evidence>
<organism evidence="8">
    <name type="scientific">Caenorhabditis remanei</name>
    <name type="common">Caenorhabditis vulgaris</name>
    <dbReference type="NCBI Taxonomy" id="31234"/>
    <lineage>
        <taxon>Eukaryota</taxon>
        <taxon>Metazoa</taxon>
        <taxon>Ecdysozoa</taxon>
        <taxon>Nematoda</taxon>
        <taxon>Chromadorea</taxon>
        <taxon>Rhabditida</taxon>
        <taxon>Rhabditina</taxon>
        <taxon>Rhabditomorpha</taxon>
        <taxon>Rhabditoidea</taxon>
        <taxon>Rhabditidae</taxon>
        <taxon>Peloderinae</taxon>
        <taxon>Caenorhabditis</taxon>
    </lineage>
</organism>
<keyword evidence="8" id="KW-1185">Reference proteome</keyword>
<dbReference type="RefSeq" id="XP_003099551.2">
    <property type="nucleotide sequence ID" value="XM_003099503.2"/>
</dbReference>
<evidence type="ECO:0000256" key="4">
    <source>
        <dbReference type="SAM" id="MobiDB-lite"/>
    </source>
</evidence>
<dbReference type="HOGENOM" id="CLU_847950_0_0_1"/>
<feature type="transmembrane region" description="Helical" evidence="5">
    <location>
        <begin position="140"/>
        <end position="159"/>
    </location>
</feature>
<evidence type="ECO:0000256" key="5">
    <source>
        <dbReference type="SAM" id="Phobius"/>
    </source>
</evidence>
<dbReference type="GeneID" id="9805689"/>
<dbReference type="InterPro" id="IPR001841">
    <property type="entry name" value="Znf_RING"/>
</dbReference>
<dbReference type="PANTHER" id="PTHR47156:SF10">
    <property type="entry name" value="E3 UBIQUITIN-PROTEIN LIGASE TRIM-21-RELATED"/>
    <property type="match status" value="1"/>
</dbReference>
<feature type="transmembrane region" description="Helical" evidence="5">
    <location>
        <begin position="171"/>
        <end position="195"/>
    </location>
</feature>
<dbReference type="CTD" id="9805689"/>
<dbReference type="SUPFAM" id="SSF57850">
    <property type="entry name" value="RING/U-box"/>
    <property type="match status" value="1"/>
</dbReference>
<keyword evidence="5" id="KW-0812">Transmembrane</keyword>
<dbReference type="KEGG" id="crq:GCK72_011240"/>
<dbReference type="InParanoid" id="E3MW90"/>
<feature type="transmembrane region" description="Helical" evidence="5">
    <location>
        <begin position="105"/>
        <end position="128"/>
    </location>
</feature>
<evidence type="ECO:0000313" key="8">
    <source>
        <dbReference type="Proteomes" id="UP000008281"/>
    </source>
</evidence>
<feature type="domain" description="RING-type" evidence="6">
    <location>
        <begin position="276"/>
        <end position="319"/>
    </location>
</feature>
<keyword evidence="5" id="KW-1133">Transmembrane helix</keyword>
<name>E3MW90_CAERE</name>
<dbReference type="Proteomes" id="UP000008281">
    <property type="component" value="Unassembled WGS sequence"/>
</dbReference>
<keyword evidence="2" id="KW-0862">Zinc</keyword>
<dbReference type="EMBL" id="DS268486">
    <property type="protein sequence ID" value="EFP10516.1"/>
    <property type="molecule type" value="Genomic_DNA"/>
</dbReference>
<evidence type="ECO:0000256" key="1">
    <source>
        <dbReference type="ARBA" id="ARBA00022771"/>
    </source>
</evidence>
<evidence type="ECO:0000256" key="2">
    <source>
        <dbReference type="ARBA" id="ARBA00022833"/>
    </source>
</evidence>
<feature type="region of interest" description="Disordered" evidence="4">
    <location>
        <begin position="251"/>
        <end position="270"/>
    </location>
</feature>
<dbReference type="PANTHER" id="PTHR47156">
    <property type="entry name" value="PROTEIN CBG20824"/>
    <property type="match status" value="1"/>
</dbReference>
<proteinExistence type="predicted"/>
<protein>
    <recommendedName>
        <fullName evidence="6">RING-type domain-containing protein</fullName>
    </recommendedName>
</protein>
<dbReference type="InterPro" id="IPR013083">
    <property type="entry name" value="Znf_RING/FYVE/PHD"/>
</dbReference>
<feature type="transmembrane region" description="Helical" evidence="5">
    <location>
        <begin position="78"/>
        <end position="99"/>
    </location>
</feature>
<accession>E3MW90</accession>
<dbReference type="Gene3D" id="3.30.40.10">
    <property type="entry name" value="Zinc/RING finger domain, C3HC4 (zinc finger)"/>
    <property type="match status" value="1"/>
</dbReference>
<keyword evidence="5" id="KW-0472">Membrane</keyword>
<feature type="transmembrane region" description="Helical" evidence="5">
    <location>
        <begin position="7"/>
        <end position="28"/>
    </location>
</feature>
<feature type="transmembrane region" description="Helical" evidence="5">
    <location>
        <begin position="34"/>
        <end position="57"/>
    </location>
</feature>
<dbReference type="InterPro" id="IPR052667">
    <property type="entry name" value="E3_ubiquitin-ligase_RING"/>
</dbReference>